<name>A0AAU7YAI5_9PSED</name>
<feature type="domain" description="N-acetyltransferase" evidence="1">
    <location>
        <begin position="11"/>
        <end position="171"/>
    </location>
</feature>
<dbReference type="AlphaFoldDB" id="A0AAU7YAI5"/>
<gene>
    <name evidence="2" type="ORF">ABS648_13520</name>
</gene>
<dbReference type="PANTHER" id="PTHR43792">
    <property type="entry name" value="GNAT FAMILY, PUTATIVE (AFU_ORTHOLOGUE AFUA_3G00765)-RELATED-RELATED"/>
    <property type="match status" value="1"/>
</dbReference>
<dbReference type="InterPro" id="IPR000182">
    <property type="entry name" value="GNAT_dom"/>
</dbReference>
<dbReference type="PROSITE" id="PS51186">
    <property type="entry name" value="GNAT"/>
    <property type="match status" value="1"/>
</dbReference>
<dbReference type="SUPFAM" id="SSF55729">
    <property type="entry name" value="Acyl-CoA N-acyltransferases (Nat)"/>
    <property type="match status" value="1"/>
</dbReference>
<dbReference type="InterPro" id="IPR051531">
    <property type="entry name" value="N-acetyltransferase"/>
</dbReference>
<dbReference type="Gene3D" id="3.40.630.30">
    <property type="match status" value="1"/>
</dbReference>
<sequence>MTRLLFTTPRLRCRQWAAEDLDVIHAVYSDPEAMRWVGDGQPISRTACEHWLEVTWANYSERGYGMFALEGIASRAVIGFCGLVHPGGQVEPEVKYALLRSAWGQGLASEAIPALLAYGHARHGLERIIATVAPENLPSQRVLLKAGMRLVEQRRDESGALDHVYAWLASGTAAATGQKP</sequence>
<reference evidence="2" key="1">
    <citation type="submission" date="2023-08" db="EMBL/GenBank/DDBJ databases">
        <title>Increased levels of nutrients transform a symbiont into a lethal pathobiont.</title>
        <authorList>
            <person name="Lachnit T."/>
            <person name="Ulrich L."/>
            <person name="Willmer F.M."/>
            <person name="Hasenbein T."/>
            <person name="Steiner L.X."/>
            <person name="Wolters M."/>
            <person name="Herbst E.M."/>
            <person name="Deines P."/>
        </authorList>
    </citation>
    <scope>NUCLEOTIDE SEQUENCE</scope>
    <source>
        <strain evidence="2">T3</strain>
    </source>
</reference>
<dbReference type="GO" id="GO:0016747">
    <property type="term" value="F:acyltransferase activity, transferring groups other than amino-acyl groups"/>
    <property type="evidence" value="ECO:0007669"/>
    <property type="project" value="InterPro"/>
</dbReference>
<protein>
    <submittedName>
        <fullName evidence="2">GNAT family N-acetyltransferase</fullName>
    </submittedName>
</protein>
<dbReference type="RefSeq" id="WP_350448472.1">
    <property type="nucleotide sequence ID" value="NZ_CP158373.1"/>
</dbReference>
<accession>A0AAU7YAI5</accession>
<proteinExistence type="predicted"/>
<dbReference type="Pfam" id="PF13302">
    <property type="entry name" value="Acetyltransf_3"/>
    <property type="match status" value="1"/>
</dbReference>
<evidence type="ECO:0000259" key="1">
    <source>
        <dbReference type="PROSITE" id="PS51186"/>
    </source>
</evidence>
<dbReference type="InterPro" id="IPR016181">
    <property type="entry name" value="Acyl_CoA_acyltransferase"/>
</dbReference>
<dbReference type="PANTHER" id="PTHR43792:SF1">
    <property type="entry name" value="N-ACETYLTRANSFERASE DOMAIN-CONTAINING PROTEIN"/>
    <property type="match status" value="1"/>
</dbReference>
<dbReference type="EMBL" id="CP158373">
    <property type="protein sequence ID" value="XBY66738.1"/>
    <property type="molecule type" value="Genomic_DNA"/>
</dbReference>
<evidence type="ECO:0000313" key="2">
    <source>
        <dbReference type="EMBL" id="XBY66738.1"/>
    </source>
</evidence>
<organism evidence="2">
    <name type="scientific">Pseudomonas solani</name>
    <dbReference type="NCBI Taxonomy" id="2731552"/>
    <lineage>
        <taxon>Bacteria</taxon>
        <taxon>Pseudomonadati</taxon>
        <taxon>Pseudomonadota</taxon>
        <taxon>Gammaproteobacteria</taxon>
        <taxon>Pseudomonadales</taxon>
        <taxon>Pseudomonadaceae</taxon>
        <taxon>Pseudomonas</taxon>
    </lineage>
</organism>